<proteinExistence type="predicted"/>
<feature type="region of interest" description="Disordered" evidence="1">
    <location>
        <begin position="27"/>
        <end position="46"/>
    </location>
</feature>
<evidence type="ECO:0000313" key="3">
    <source>
        <dbReference type="Proteomes" id="UP000045706"/>
    </source>
</evidence>
<dbReference type="Proteomes" id="UP000045706">
    <property type="component" value="Unassembled WGS sequence"/>
</dbReference>
<accession>A0A0G4KTM9</accession>
<evidence type="ECO:0000313" key="2">
    <source>
        <dbReference type="EMBL" id="CRK13097.1"/>
    </source>
</evidence>
<sequence length="46" mass="4805">MSSLPTATDRPLLHPSTTTMVAVSTLASTATARSSRMSATNSSRRP</sequence>
<reference evidence="3" key="1">
    <citation type="submission" date="2015-05" db="EMBL/GenBank/DDBJ databases">
        <authorList>
            <person name="Fogelqvist Johan"/>
        </authorList>
    </citation>
    <scope>NUCLEOTIDE SEQUENCE [LARGE SCALE GENOMIC DNA]</scope>
</reference>
<protein>
    <submittedName>
        <fullName evidence="2">Uncharacterized protein</fullName>
    </submittedName>
</protein>
<name>A0A0G4KTM9_VERLO</name>
<organism evidence="2 3">
    <name type="scientific">Verticillium longisporum</name>
    <name type="common">Verticillium dahliae var. longisporum</name>
    <dbReference type="NCBI Taxonomy" id="100787"/>
    <lineage>
        <taxon>Eukaryota</taxon>
        <taxon>Fungi</taxon>
        <taxon>Dikarya</taxon>
        <taxon>Ascomycota</taxon>
        <taxon>Pezizomycotina</taxon>
        <taxon>Sordariomycetes</taxon>
        <taxon>Hypocreomycetidae</taxon>
        <taxon>Glomerellales</taxon>
        <taxon>Plectosphaerellaceae</taxon>
        <taxon>Verticillium</taxon>
    </lineage>
</organism>
<dbReference type="AlphaFoldDB" id="A0A0G4KTM9"/>
<gene>
    <name evidence="2" type="ORF">BN1723_021010</name>
</gene>
<dbReference type="EMBL" id="CVQI01003790">
    <property type="protein sequence ID" value="CRK13097.1"/>
    <property type="molecule type" value="Genomic_DNA"/>
</dbReference>
<evidence type="ECO:0000256" key="1">
    <source>
        <dbReference type="SAM" id="MobiDB-lite"/>
    </source>
</evidence>